<evidence type="ECO:0000313" key="2">
    <source>
        <dbReference type="EMBL" id="GAH26968.1"/>
    </source>
</evidence>
<feature type="coiled-coil region" evidence="1">
    <location>
        <begin position="142"/>
        <end position="169"/>
    </location>
</feature>
<protein>
    <submittedName>
        <fullName evidence="2">Uncharacterized protein</fullName>
    </submittedName>
</protein>
<feature type="non-terminal residue" evidence="2">
    <location>
        <position position="1"/>
    </location>
</feature>
<gene>
    <name evidence="2" type="ORF">S03H2_05574</name>
</gene>
<organism evidence="2">
    <name type="scientific">marine sediment metagenome</name>
    <dbReference type="NCBI Taxonomy" id="412755"/>
    <lineage>
        <taxon>unclassified sequences</taxon>
        <taxon>metagenomes</taxon>
        <taxon>ecological metagenomes</taxon>
    </lineage>
</organism>
<proteinExistence type="predicted"/>
<sequence length="258" mass="29601">PSELARSIVLFADNISDLPVDDFAKHSEDLITAAKSKQIAPLMPHKINCERYRDEIIQLVRACRKATPEFGQSPTSYESIIQLCSGMTAFVDDAETAIKITLRDLFTVQETTGWVKEKWQNVIDNFSLERTQRELYGEHLIFETLKDRVRDVEGDISDLNRDMVDLKLAKVKDTPALLRELIETVEYFGEVMRNNCQYCQIPENGNGGKYCMMFCSEEKPSEDAIPDKFVDVDGKEHYRWYAPATFLRCGMCPIPLRL</sequence>
<comment type="caution">
    <text evidence="2">The sequence shown here is derived from an EMBL/GenBank/DDBJ whole genome shotgun (WGS) entry which is preliminary data.</text>
</comment>
<name>X1G1U0_9ZZZZ</name>
<reference evidence="2" key="1">
    <citation type="journal article" date="2014" name="Front. Microbiol.">
        <title>High frequency of phylogenetically diverse reductive dehalogenase-homologous genes in deep subseafloor sedimentary metagenomes.</title>
        <authorList>
            <person name="Kawai M."/>
            <person name="Futagami T."/>
            <person name="Toyoda A."/>
            <person name="Takaki Y."/>
            <person name="Nishi S."/>
            <person name="Hori S."/>
            <person name="Arai W."/>
            <person name="Tsubouchi T."/>
            <person name="Morono Y."/>
            <person name="Uchiyama I."/>
            <person name="Ito T."/>
            <person name="Fujiyama A."/>
            <person name="Inagaki F."/>
            <person name="Takami H."/>
        </authorList>
    </citation>
    <scope>NUCLEOTIDE SEQUENCE</scope>
    <source>
        <strain evidence="2">Expedition CK06-06</strain>
    </source>
</reference>
<dbReference type="EMBL" id="BARU01002339">
    <property type="protein sequence ID" value="GAH26968.1"/>
    <property type="molecule type" value="Genomic_DNA"/>
</dbReference>
<evidence type="ECO:0000256" key="1">
    <source>
        <dbReference type="SAM" id="Coils"/>
    </source>
</evidence>
<keyword evidence="1" id="KW-0175">Coiled coil</keyword>
<dbReference type="AlphaFoldDB" id="X1G1U0"/>
<accession>X1G1U0</accession>